<dbReference type="PIRSF" id="PIRSF037647">
    <property type="entry name" value="Dynein_regulator_Lis1"/>
    <property type="match status" value="1"/>
</dbReference>
<dbReference type="SUPFAM" id="SSF109925">
    <property type="entry name" value="Lissencephaly-1 protein (Lis-1, PAF-AH alpha) N-terminal domain"/>
    <property type="match status" value="1"/>
</dbReference>
<dbReference type="PANTHER" id="PTHR19848:SF8">
    <property type="entry name" value="F-BOX AND WD REPEAT DOMAIN CONTAINING 7"/>
    <property type="match status" value="1"/>
</dbReference>
<dbReference type="GO" id="GO:0070840">
    <property type="term" value="F:dynein complex binding"/>
    <property type="evidence" value="ECO:0007669"/>
    <property type="project" value="UniProtKB-UniRule"/>
</dbReference>
<keyword evidence="4 11" id="KW-0132">Cell division</keyword>
<dbReference type="InterPro" id="IPR056795">
    <property type="entry name" value="PAC1-like_LisH-like_dom"/>
</dbReference>
<dbReference type="InterPro" id="IPR037190">
    <property type="entry name" value="LIS1_N"/>
</dbReference>
<dbReference type="InterPro" id="IPR017252">
    <property type="entry name" value="Dynein_regulator_LIS1"/>
</dbReference>
<dbReference type="GO" id="GO:0000132">
    <property type="term" value="P:establishment of mitotic spindle orientation"/>
    <property type="evidence" value="ECO:0007669"/>
    <property type="project" value="UniProtKB-UniRule"/>
</dbReference>
<dbReference type="GO" id="GO:0005737">
    <property type="term" value="C:cytoplasm"/>
    <property type="evidence" value="ECO:0007669"/>
    <property type="project" value="UniProtKB-UniRule"/>
</dbReference>
<dbReference type="GO" id="GO:0005813">
    <property type="term" value="C:centrosome"/>
    <property type="evidence" value="ECO:0007669"/>
    <property type="project" value="UniProtKB-SubCell"/>
</dbReference>
<keyword evidence="1 11" id="KW-0813">Transport</keyword>
<keyword evidence="9 11" id="KW-0206">Cytoskeleton</keyword>
<feature type="repeat" description="WD" evidence="12">
    <location>
        <begin position="231"/>
        <end position="272"/>
    </location>
</feature>
<keyword evidence="10 11" id="KW-0131">Cell cycle</keyword>
<feature type="repeat" description="WD" evidence="12">
    <location>
        <begin position="380"/>
        <end position="414"/>
    </location>
</feature>
<accession>A0AAF3EA23</accession>
<dbReference type="SUPFAM" id="SSF50978">
    <property type="entry name" value="WD40 repeat-like"/>
    <property type="match status" value="1"/>
</dbReference>
<evidence type="ECO:0000256" key="12">
    <source>
        <dbReference type="PROSITE-ProRule" id="PRU00221"/>
    </source>
</evidence>
<keyword evidence="2 11" id="KW-0963">Cytoplasm</keyword>
<feature type="repeat" description="WD" evidence="12">
    <location>
        <begin position="146"/>
        <end position="180"/>
    </location>
</feature>
<dbReference type="GO" id="GO:0023052">
    <property type="term" value="P:signaling"/>
    <property type="evidence" value="ECO:0007669"/>
    <property type="project" value="UniProtKB-ARBA"/>
</dbReference>
<dbReference type="GO" id="GO:0051225">
    <property type="term" value="P:spindle assembly"/>
    <property type="evidence" value="ECO:0007669"/>
    <property type="project" value="UniProtKB-ARBA"/>
</dbReference>
<keyword evidence="14" id="KW-1185">Reference proteome</keyword>
<name>A0AAF3EA23_9BILA</name>
<dbReference type="GO" id="GO:0051299">
    <property type="term" value="P:centrosome separation"/>
    <property type="evidence" value="ECO:0007669"/>
    <property type="project" value="UniProtKB-ARBA"/>
</dbReference>
<dbReference type="Pfam" id="PF00400">
    <property type="entry name" value="WD40"/>
    <property type="match status" value="7"/>
</dbReference>
<dbReference type="Proteomes" id="UP000887575">
    <property type="component" value="Unassembled WGS sequence"/>
</dbReference>
<dbReference type="PROSITE" id="PS00678">
    <property type="entry name" value="WD_REPEATS_1"/>
    <property type="match status" value="4"/>
</dbReference>
<comment type="subcellular location">
    <subcellularLocation>
        <location evidence="11">Cytoplasm</location>
        <location evidence="11">Cytoskeleton</location>
    </subcellularLocation>
    <subcellularLocation>
        <location evidence="11">Cytoplasm</location>
        <location evidence="11">Cytoskeleton</location>
        <location evidence="11">Microtubule organizing center</location>
        <location evidence="11">Centrosome</location>
    </subcellularLocation>
    <text evidence="11">Localizes to the plus end of microtubules and to the centrosome.</text>
</comment>
<dbReference type="SMART" id="SM00667">
    <property type="entry name" value="LisH"/>
    <property type="match status" value="1"/>
</dbReference>
<evidence type="ECO:0000256" key="2">
    <source>
        <dbReference type="ARBA" id="ARBA00022490"/>
    </source>
</evidence>
<dbReference type="FunFam" id="2.130.10.10:FF:000342">
    <property type="entry name" value="Nuclear distribution protein PAC1"/>
    <property type="match status" value="1"/>
</dbReference>
<evidence type="ECO:0000256" key="9">
    <source>
        <dbReference type="ARBA" id="ARBA00023212"/>
    </source>
</evidence>
<dbReference type="PROSITE" id="PS50896">
    <property type="entry name" value="LISH"/>
    <property type="match status" value="1"/>
</dbReference>
<dbReference type="InterPro" id="IPR001680">
    <property type="entry name" value="WD40_rpt"/>
</dbReference>
<evidence type="ECO:0000256" key="6">
    <source>
        <dbReference type="ARBA" id="ARBA00022737"/>
    </source>
</evidence>
<dbReference type="InterPro" id="IPR019775">
    <property type="entry name" value="WD40_repeat_CS"/>
</dbReference>
<comment type="domain">
    <text evidence="11">Dimerization mediated by the LisH domain may be required to activate dynein.</text>
</comment>
<feature type="repeat" description="WD" evidence="12">
    <location>
        <begin position="104"/>
        <end position="145"/>
    </location>
</feature>
<proteinExistence type="inferred from homology"/>
<dbReference type="GO" id="GO:0051012">
    <property type="term" value="P:microtubule sliding"/>
    <property type="evidence" value="ECO:0007669"/>
    <property type="project" value="UniProtKB-UniRule"/>
</dbReference>
<keyword evidence="3 12" id="KW-0853">WD repeat</keyword>
<dbReference type="Gene3D" id="2.130.10.10">
    <property type="entry name" value="YVTN repeat-like/Quinoprotein amine dehydrogenase"/>
    <property type="match status" value="1"/>
</dbReference>
<dbReference type="PRINTS" id="PR00320">
    <property type="entry name" value="GPROTEINBRPT"/>
</dbReference>
<dbReference type="FunFam" id="1.20.960.30:FF:000002">
    <property type="entry name" value="Platelet-activating factor acetylhydrolase ib"/>
    <property type="match status" value="1"/>
</dbReference>
<dbReference type="CDD" id="cd00200">
    <property type="entry name" value="WD40"/>
    <property type="match status" value="1"/>
</dbReference>
<organism evidence="14 15">
    <name type="scientific">Mesorhabditis belari</name>
    <dbReference type="NCBI Taxonomy" id="2138241"/>
    <lineage>
        <taxon>Eukaryota</taxon>
        <taxon>Metazoa</taxon>
        <taxon>Ecdysozoa</taxon>
        <taxon>Nematoda</taxon>
        <taxon>Chromadorea</taxon>
        <taxon>Rhabditida</taxon>
        <taxon>Rhabditina</taxon>
        <taxon>Rhabditomorpha</taxon>
        <taxon>Rhabditoidea</taxon>
        <taxon>Rhabditidae</taxon>
        <taxon>Mesorhabditinae</taxon>
        <taxon>Mesorhabditis</taxon>
    </lineage>
</organism>
<dbReference type="WBParaSite" id="MBELARI_LOCUS10758">
    <property type="protein sequence ID" value="MBELARI_LOCUS10758"/>
    <property type="gene ID" value="MBELARI_LOCUS10758"/>
</dbReference>
<dbReference type="Gene3D" id="1.20.960.30">
    <property type="match status" value="1"/>
</dbReference>
<evidence type="ECO:0000313" key="14">
    <source>
        <dbReference type="Proteomes" id="UP000887575"/>
    </source>
</evidence>
<evidence type="ECO:0000256" key="11">
    <source>
        <dbReference type="HAMAP-Rule" id="MF_03141"/>
    </source>
</evidence>
<reference evidence="15" key="1">
    <citation type="submission" date="2024-02" db="UniProtKB">
        <authorList>
            <consortium name="WormBaseParasite"/>
        </authorList>
    </citation>
    <scope>IDENTIFICATION</scope>
</reference>
<evidence type="ECO:0000259" key="13">
    <source>
        <dbReference type="Pfam" id="PF24951"/>
    </source>
</evidence>
<evidence type="ECO:0000256" key="5">
    <source>
        <dbReference type="ARBA" id="ARBA00022701"/>
    </source>
</evidence>
<dbReference type="AlphaFoldDB" id="A0AAF3EA23"/>
<dbReference type="GO" id="GO:0005874">
    <property type="term" value="C:microtubule"/>
    <property type="evidence" value="ECO:0007669"/>
    <property type="project" value="UniProtKB-KW"/>
</dbReference>
<comment type="similarity">
    <text evidence="11">Belongs to the WD repeat LIS1/nudF family.</text>
</comment>
<evidence type="ECO:0000256" key="10">
    <source>
        <dbReference type="ARBA" id="ARBA00023306"/>
    </source>
</evidence>
<feature type="domain" description="PAC1-like LisH-like dimerisation" evidence="13">
    <location>
        <begin position="7"/>
        <end position="42"/>
    </location>
</feature>
<dbReference type="InterPro" id="IPR036322">
    <property type="entry name" value="WD40_repeat_dom_sf"/>
</dbReference>
<keyword evidence="7 11" id="KW-0498">Mitosis</keyword>
<evidence type="ECO:0000256" key="1">
    <source>
        <dbReference type="ARBA" id="ARBA00022448"/>
    </source>
</evidence>
<dbReference type="PANTHER" id="PTHR19848">
    <property type="entry name" value="WD40 REPEAT PROTEIN"/>
    <property type="match status" value="1"/>
</dbReference>
<dbReference type="Pfam" id="PF24951">
    <property type="entry name" value="LisH_PAC1"/>
    <property type="match status" value="1"/>
</dbReference>
<dbReference type="SMART" id="SM00320">
    <property type="entry name" value="WD40"/>
    <property type="match status" value="7"/>
</dbReference>
<feature type="repeat" description="WD" evidence="12">
    <location>
        <begin position="313"/>
        <end position="337"/>
    </location>
</feature>
<evidence type="ECO:0000256" key="3">
    <source>
        <dbReference type="ARBA" id="ARBA00022574"/>
    </source>
</evidence>
<evidence type="ECO:0000256" key="4">
    <source>
        <dbReference type="ARBA" id="ARBA00022618"/>
    </source>
</evidence>
<evidence type="ECO:0000256" key="8">
    <source>
        <dbReference type="ARBA" id="ARBA00023054"/>
    </source>
</evidence>
<dbReference type="GO" id="GO:0007154">
    <property type="term" value="P:cell communication"/>
    <property type="evidence" value="ECO:0007669"/>
    <property type="project" value="UniProtKB-ARBA"/>
</dbReference>
<keyword evidence="8 11" id="KW-0175">Coiled coil</keyword>
<feature type="repeat" description="WD" evidence="12">
    <location>
        <begin position="189"/>
        <end position="230"/>
    </location>
</feature>
<sequence>MKMNLSEKQREDINRAIGDYLKSYGYSETFAKFKEEASVPDEIDPKHSGLLEKKWTSVLRLQKKINDLEAKLLESEKEITQGAPTKEKRQAAEWIPRPPERFLLNGHRSPVNRVIFHPIYSVIASCSDDTTIKIWDYESGDFERTLKGHTEAVQDVAFDKSGKILVSCSADLSVKTWDFSGTYECLRTMRGHDHNVSSVAFLPSGDHILSASRDHTVRMWETATGYCIFVFRGHNEWVRMVRVSLCGHYFATASNDQSLIVWSVEKKATRHVLREHDHVVECVEWASPAAIPFVTGATKKIASNDKNDEMTLSLLASGSRDKTIKLWDAINGICLYTFIGHDNWIRGLRFHPGGKFLASVSDDKTLRMWDLVDKRCMKSFDAHPHFVSSLDFHQSAPYVVTSSVDMAVKVWECR</sequence>
<comment type="subunit">
    <text evidence="11">May be a component of a dynein regulatory complex composed of at least lis-1 and nud-2. Interacts with nud-2.</text>
</comment>
<keyword evidence="5 11" id="KW-0493">Microtubule</keyword>
<comment type="function">
    <text evidence="11">Positively regulates the activity of the minus-end directed microtubule motor protein dynein. May enhance dynein-mediated microtubule sliding by targeting dynein to the microtubule plus end. Required for several dynein- and microtubule-dependent processes.</text>
</comment>
<keyword evidence="6" id="KW-0677">Repeat</keyword>
<evidence type="ECO:0000313" key="15">
    <source>
        <dbReference type="WBParaSite" id="MBELARI_LOCUS10758"/>
    </source>
</evidence>
<dbReference type="GO" id="GO:0030286">
    <property type="term" value="C:dynein complex"/>
    <property type="evidence" value="ECO:0007669"/>
    <property type="project" value="UniProtKB-ARBA"/>
</dbReference>
<feature type="repeat" description="WD" evidence="12">
    <location>
        <begin position="338"/>
        <end position="379"/>
    </location>
</feature>
<protein>
    <recommendedName>
        <fullName evidence="11">Lissencephaly-1 homolog</fullName>
    </recommendedName>
</protein>
<dbReference type="InterPro" id="IPR015943">
    <property type="entry name" value="WD40/YVTN_repeat-like_dom_sf"/>
</dbReference>
<dbReference type="PROSITE" id="PS50294">
    <property type="entry name" value="WD_REPEATS_REGION"/>
    <property type="match status" value="6"/>
</dbReference>
<dbReference type="InterPro" id="IPR020472">
    <property type="entry name" value="WD40_PAC1"/>
</dbReference>
<dbReference type="HAMAP" id="MF_03141">
    <property type="entry name" value="lis1"/>
    <property type="match status" value="1"/>
</dbReference>
<dbReference type="InterPro" id="IPR006594">
    <property type="entry name" value="LisH"/>
</dbReference>
<dbReference type="PROSITE" id="PS50082">
    <property type="entry name" value="WD_REPEATS_2"/>
    <property type="match status" value="7"/>
</dbReference>
<evidence type="ECO:0000256" key="7">
    <source>
        <dbReference type="ARBA" id="ARBA00022776"/>
    </source>
</evidence>
<dbReference type="GO" id="GO:0006909">
    <property type="term" value="P:phagocytosis"/>
    <property type="evidence" value="ECO:0007669"/>
    <property type="project" value="UniProtKB-ARBA"/>
</dbReference>
<dbReference type="GO" id="GO:0051301">
    <property type="term" value="P:cell division"/>
    <property type="evidence" value="ECO:0007669"/>
    <property type="project" value="UniProtKB-KW"/>
</dbReference>